<dbReference type="InterPro" id="IPR041854">
    <property type="entry name" value="BFD-like_2Fe2S-bd_dom_sf"/>
</dbReference>
<dbReference type="InterPro" id="IPR041575">
    <property type="entry name" value="Rubredoxin_C"/>
</dbReference>
<proteinExistence type="inferred from homology"/>
<dbReference type="InterPro" id="IPR006066">
    <property type="entry name" value="NO2/SO3_Rdtase_FeS/sirohaem_BS"/>
</dbReference>
<keyword evidence="9" id="KW-0001">2Fe-2S</keyword>
<keyword evidence="27" id="KW-1185">Reference proteome</keyword>
<dbReference type="FunFam" id="3.30.413.10:FF:000007">
    <property type="entry name" value="Nitrite reductase [NAD(P)H] large subunit"/>
    <property type="match status" value="1"/>
</dbReference>
<evidence type="ECO:0000256" key="10">
    <source>
        <dbReference type="ARBA" id="ARBA00022723"/>
    </source>
</evidence>
<dbReference type="UniPathway" id="UPA00653"/>
<dbReference type="Proteomes" id="UP000283479">
    <property type="component" value="Unassembled WGS sequence"/>
</dbReference>
<dbReference type="InterPro" id="IPR036188">
    <property type="entry name" value="FAD/NAD-bd_sf"/>
</dbReference>
<dbReference type="NCBIfam" id="NF011565">
    <property type="entry name" value="PRK14989.1"/>
    <property type="match status" value="1"/>
</dbReference>
<keyword evidence="10 20" id="KW-0479">Metal-binding</keyword>
<dbReference type="InterPro" id="IPR045854">
    <property type="entry name" value="NO2/SO3_Rdtase_4Fe4S_sf"/>
</dbReference>
<dbReference type="Gene3D" id="3.50.50.60">
    <property type="entry name" value="FAD/NAD(P)-binding domain"/>
    <property type="match status" value="2"/>
</dbReference>
<gene>
    <name evidence="26" type="ORF">EGT50_01340</name>
</gene>
<dbReference type="Gene3D" id="3.30.390.30">
    <property type="match status" value="1"/>
</dbReference>
<dbReference type="SUPFAM" id="SSF51905">
    <property type="entry name" value="FAD/NAD(P)-binding domain"/>
    <property type="match status" value="2"/>
</dbReference>
<keyword evidence="13" id="KW-0560">Oxidoreductase</keyword>
<dbReference type="EMBL" id="RKLO01000001">
    <property type="protein sequence ID" value="RVW05295.1"/>
    <property type="molecule type" value="Genomic_DNA"/>
</dbReference>
<evidence type="ECO:0000256" key="12">
    <source>
        <dbReference type="ARBA" id="ARBA00022827"/>
    </source>
</evidence>
<dbReference type="InterPro" id="IPR036136">
    <property type="entry name" value="Nit/Sulf_reduc_fer-like_dom_sf"/>
</dbReference>
<evidence type="ECO:0000256" key="14">
    <source>
        <dbReference type="ARBA" id="ARBA00023004"/>
    </source>
</evidence>
<evidence type="ECO:0000256" key="16">
    <source>
        <dbReference type="ARBA" id="ARBA00023063"/>
    </source>
</evidence>
<dbReference type="GO" id="GO:0050661">
    <property type="term" value="F:NADP binding"/>
    <property type="evidence" value="ECO:0007669"/>
    <property type="project" value="UniProtKB-UniRule"/>
</dbReference>
<comment type="pathway">
    <text evidence="3">Nitrogen metabolism; nitrate reduction (assimilation).</text>
</comment>
<dbReference type="SUPFAM" id="SSF55124">
    <property type="entry name" value="Nitrite/Sulfite reductase N-terminal domain-like"/>
    <property type="match status" value="1"/>
</dbReference>
<comment type="cofactor">
    <cofactor evidence="20">
        <name>siroheme</name>
        <dbReference type="ChEBI" id="CHEBI:60052"/>
    </cofactor>
    <text evidence="20">Binds 1 siroheme per subunit.</text>
</comment>
<keyword evidence="7 20" id="KW-0349">Heme</keyword>
<organism evidence="26 27">
    <name type="scientific">Rhodococcus xishaensis</name>
    <dbReference type="NCBI Taxonomy" id="2487364"/>
    <lineage>
        <taxon>Bacteria</taxon>
        <taxon>Bacillati</taxon>
        <taxon>Actinomycetota</taxon>
        <taxon>Actinomycetes</taxon>
        <taxon>Mycobacteriales</taxon>
        <taxon>Nocardiaceae</taxon>
        <taxon>Rhodococcus</taxon>
    </lineage>
</organism>
<dbReference type="Pfam" id="PF18267">
    <property type="entry name" value="Rubredoxin_C"/>
    <property type="match status" value="1"/>
</dbReference>
<comment type="catalytic activity">
    <reaction evidence="18">
        <text>hydrogen sulfide + 6 oxidized [2Fe-2S]-[ferredoxin] + 3 H2O = sulfite + 6 reduced [2Fe-2S]-[ferredoxin] + 7 H(+)</text>
        <dbReference type="Rhea" id="RHEA:23132"/>
        <dbReference type="Rhea" id="RHEA-COMP:10000"/>
        <dbReference type="Rhea" id="RHEA-COMP:10001"/>
        <dbReference type="ChEBI" id="CHEBI:15377"/>
        <dbReference type="ChEBI" id="CHEBI:15378"/>
        <dbReference type="ChEBI" id="CHEBI:17359"/>
        <dbReference type="ChEBI" id="CHEBI:29919"/>
        <dbReference type="ChEBI" id="CHEBI:33737"/>
        <dbReference type="ChEBI" id="CHEBI:33738"/>
        <dbReference type="EC" id="1.8.7.1"/>
    </reaction>
</comment>
<name>A0A3S3AIB1_9NOCA</name>
<evidence type="ECO:0000259" key="24">
    <source>
        <dbReference type="Pfam" id="PF07992"/>
    </source>
</evidence>
<evidence type="ECO:0000256" key="8">
    <source>
        <dbReference type="ARBA" id="ARBA00022630"/>
    </source>
</evidence>
<dbReference type="PANTHER" id="PTHR43809">
    <property type="entry name" value="NITRITE REDUCTASE (NADH) LARGE SUBUNIT"/>
    <property type="match status" value="1"/>
</dbReference>
<dbReference type="NCBIfam" id="TIGR02374">
    <property type="entry name" value="nitri_red_nirB"/>
    <property type="match status" value="1"/>
</dbReference>
<evidence type="ECO:0000256" key="19">
    <source>
        <dbReference type="PIRNR" id="PIRNR037149"/>
    </source>
</evidence>
<feature type="domain" description="BFD-like [2Fe-2S]-binding" evidence="23">
    <location>
        <begin position="418"/>
        <end position="465"/>
    </location>
</feature>
<dbReference type="GO" id="GO:0015980">
    <property type="term" value="P:energy derivation by oxidation of organic compounds"/>
    <property type="evidence" value="ECO:0007669"/>
    <property type="project" value="UniProtKB-ARBA"/>
</dbReference>
<feature type="domain" description="Nitrite/sulphite reductase 4Fe-4S" evidence="21">
    <location>
        <begin position="631"/>
        <end position="767"/>
    </location>
</feature>
<feature type="binding site" evidence="20">
    <location>
        <position position="680"/>
    </location>
    <ligand>
        <name>[4Fe-4S] cluster</name>
        <dbReference type="ChEBI" id="CHEBI:49883"/>
    </ligand>
</feature>
<evidence type="ECO:0000256" key="17">
    <source>
        <dbReference type="ARBA" id="ARBA00034078"/>
    </source>
</evidence>
<evidence type="ECO:0000256" key="7">
    <source>
        <dbReference type="ARBA" id="ARBA00022617"/>
    </source>
</evidence>
<dbReference type="PROSITE" id="PS00365">
    <property type="entry name" value="NIR_SIR"/>
    <property type="match status" value="1"/>
</dbReference>
<comment type="cofactor">
    <cofactor evidence="1 19">
        <name>FAD</name>
        <dbReference type="ChEBI" id="CHEBI:57692"/>
    </cofactor>
</comment>
<keyword evidence="16 19" id="KW-0534">Nitrate assimilation</keyword>
<dbReference type="Pfam" id="PF07992">
    <property type="entry name" value="Pyr_redox_2"/>
    <property type="match status" value="1"/>
</dbReference>
<feature type="domain" description="FAD/NAD(P)-binding" evidence="24">
    <location>
        <begin position="7"/>
        <end position="284"/>
    </location>
</feature>
<evidence type="ECO:0000256" key="11">
    <source>
        <dbReference type="ARBA" id="ARBA00022784"/>
    </source>
</evidence>
<dbReference type="CDD" id="cd19943">
    <property type="entry name" value="NirB_Fer2_BFD-like_1"/>
    <property type="match status" value="1"/>
</dbReference>
<dbReference type="PRINTS" id="PR00397">
    <property type="entry name" value="SIROHAEM"/>
</dbReference>
<feature type="binding site" description="axial binding residue" evidence="20">
    <location>
        <position position="684"/>
    </location>
    <ligand>
        <name>siroheme</name>
        <dbReference type="ChEBI" id="CHEBI:60052"/>
    </ligand>
    <ligandPart>
        <name>Fe</name>
        <dbReference type="ChEBI" id="CHEBI:18248"/>
    </ligandPart>
</feature>
<dbReference type="InterPro" id="IPR023753">
    <property type="entry name" value="FAD/NAD-binding_dom"/>
</dbReference>
<dbReference type="Pfam" id="PF03460">
    <property type="entry name" value="NIR_SIR_ferr"/>
    <property type="match status" value="1"/>
</dbReference>
<dbReference type="CDD" id="cd19944">
    <property type="entry name" value="NirB_Fer2_BFD-like_2"/>
    <property type="match status" value="1"/>
</dbReference>
<evidence type="ECO:0000259" key="21">
    <source>
        <dbReference type="Pfam" id="PF01077"/>
    </source>
</evidence>
<comment type="cofactor">
    <cofactor evidence="17">
        <name>[2Fe-2S] cluster</name>
        <dbReference type="ChEBI" id="CHEBI:190135"/>
    </cofactor>
</comment>
<feature type="binding site" evidence="20">
    <location>
        <position position="640"/>
    </location>
    <ligand>
        <name>[4Fe-4S] cluster</name>
        <dbReference type="ChEBI" id="CHEBI:49883"/>
    </ligand>
</feature>
<feature type="binding site" evidence="20">
    <location>
        <position position="684"/>
    </location>
    <ligand>
        <name>[4Fe-4S] cluster</name>
        <dbReference type="ChEBI" id="CHEBI:49883"/>
    </ligand>
</feature>
<feature type="domain" description="NADH-rubredoxin oxidoreductase C-terminal" evidence="25">
    <location>
        <begin position="321"/>
        <end position="388"/>
    </location>
</feature>
<dbReference type="EC" id="1.8.7.1" evidence="5"/>
<evidence type="ECO:0000256" key="4">
    <source>
        <dbReference type="ARBA" id="ARBA00010429"/>
    </source>
</evidence>
<dbReference type="GO" id="GO:0051537">
    <property type="term" value="F:2 iron, 2 sulfur cluster binding"/>
    <property type="evidence" value="ECO:0007669"/>
    <property type="project" value="UniProtKB-KW"/>
</dbReference>
<evidence type="ECO:0000256" key="20">
    <source>
        <dbReference type="PIRSR" id="PIRSR037149-1"/>
    </source>
</evidence>
<dbReference type="GO" id="GO:0020037">
    <property type="term" value="F:heme binding"/>
    <property type="evidence" value="ECO:0007669"/>
    <property type="project" value="InterPro"/>
</dbReference>
<evidence type="ECO:0000256" key="18">
    <source>
        <dbReference type="ARBA" id="ARBA00049518"/>
    </source>
</evidence>
<evidence type="ECO:0000256" key="13">
    <source>
        <dbReference type="ARBA" id="ARBA00023002"/>
    </source>
</evidence>
<keyword evidence="15 20" id="KW-0411">Iron-sulfur</keyword>
<dbReference type="PANTHER" id="PTHR43809:SF1">
    <property type="entry name" value="NITRITE REDUCTASE (NADH) LARGE SUBUNIT"/>
    <property type="match status" value="1"/>
</dbReference>
<evidence type="ECO:0000256" key="9">
    <source>
        <dbReference type="ARBA" id="ARBA00022714"/>
    </source>
</evidence>
<keyword evidence="14 20" id="KW-0408">Iron</keyword>
<dbReference type="PIRSF" id="PIRSF037149">
    <property type="entry name" value="NirB"/>
    <property type="match status" value="1"/>
</dbReference>
<reference evidence="26 27" key="1">
    <citation type="submission" date="2018-11" db="EMBL/GenBank/DDBJ databases">
        <title>Rhodococcus spongicola sp. nov. and Rhodococcus xishaensis sp. nov. from marine sponges.</title>
        <authorList>
            <person name="Li L."/>
            <person name="Lin H.W."/>
        </authorList>
    </citation>
    <scope>NUCLEOTIDE SEQUENCE [LARGE SCALE GENOMIC DNA]</scope>
    <source>
        <strain evidence="26 27">LHW51113</strain>
    </source>
</reference>
<evidence type="ECO:0000256" key="5">
    <source>
        <dbReference type="ARBA" id="ARBA00012353"/>
    </source>
</evidence>
<comment type="caution">
    <text evidence="26">The sequence shown here is derived from an EMBL/GenBank/DDBJ whole genome shotgun (WGS) entry which is preliminary data.</text>
</comment>
<dbReference type="GO" id="GO:0098809">
    <property type="term" value="F:nitrite reductase activity"/>
    <property type="evidence" value="ECO:0007669"/>
    <property type="project" value="InterPro"/>
</dbReference>
<evidence type="ECO:0000259" key="25">
    <source>
        <dbReference type="Pfam" id="PF18267"/>
    </source>
</evidence>
<dbReference type="GO" id="GO:0050660">
    <property type="term" value="F:flavin adenine dinucleotide binding"/>
    <property type="evidence" value="ECO:0007669"/>
    <property type="project" value="UniProtKB-UniRule"/>
</dbReference>
<dbReference type="InterPro" id="IPR007419">
    <property type="entry name" value="BFD-like_2Fe2S-bd_dom"/>
</dbReference>
<dbReference type="FunFam" id="1.10.10.1100:FF:000002">
    <property type="entry name" value="Nitrite reductase large subunit"/>
    <property type="match status" value="1"/>
</dbReference>
<keyword evidence="11" id="KW-0883">Thioether bond</keyword>
<evidence type="ECO:0000259" key="23">
    <source>
        <dbReference type="Pfam" id="PF04324"/>
    </source>
</evidence>
<feature type="binding site" evidence="20">
    <location>
        <position position="646"/>
    </location>
    <ligand>
        <name>[4Fe-4S] cluster</name>
        <dbReference type="ChEBI" id="CHEBI:49883"/>
    </ligand>
</feature>
<comment type="function">
    <text evidence="2">Catalyzes the reduction of sulfite to sulfide, a step in the biosynthesis of sulfur-containing amino acids and cofactors.</text>
</comment>
<keyword evidence="6 20" id="KW-0004">4Fe-4S</keyword>
<comment type="cofactor">
    <cofactor evidence="20">
        <name>[4Fe-4S] cluster</name>
        <dbReference type="ChEBI" id="CHEBI:49883"/>
    </cofactor>
    <text evidence="20">Binds 1 [4Fe-4S] cluster per subunit.</text>
</comment>
<evidence type="ECO:0000256" key="3">
    <source>
        <dbReference type="ARBA" id="ARBA00005096"/>
    </source>
</evidence>
<comment type="similarity">
    <text evidence="4">Belongs to the nitrite and sulfite reductase 4Fe-4S domain family.</text>
</comment>
<dbReference type="SUPFAM" id="SSF56014">
    <property type="entry name" value="Nitrite and sulphite reductase 4Fe-4S domain-like"/>
    <property type="match status" value="1"/>
</dbReference>
<dbReference type="Gene3D" id="3.30.413.10">
    <property type="entry name" value="Sulfite Reductase Hemoprotein, domain 1"/>
    <property type="match status" value="1"/>
</dbReference>
<feature type="domain" description="Nitrite/Sulfite reductase ferredoxin-like" evidence="22">
    <location>
        <begin position="559"/>
        <end position="620"/>
    </location>
</feature>
<dbReference type="GO" id="GO:0050311">
    <property type="term" value="F:sulfite reductase (ferredoxin) activity"/>
    <property type="evidence" value="ECO:0007669"/>
    <property type="project" value="UniProtKB-EC"/>
</dbReference>
<dbReference type="InterPro" id="IPR006067">
    <property type="entry name" value="NO2/SO3_Rdtase_4Fe4S_dom"/>
</dbReference>
<dbReference type="Pfam" id="PF04324">
    <property type="entry name" value="Fer2_BFD"/>
    <property type="match status" value="1"/>
</dbReference>
<dbReference type="InterPro" id="IPR017121">
    <property type="entry name" value="Nitrite_Rdtase_lsu"/>
</dbReference>
<dbReference type="Pfam" id="PF01077">
    <property type="entry name" value="NIR_SIR"/>
    <property type="match status" value="1"/>
</dbReference>
<dbReference type="GO" id="GO:0051539">
    <property type="term" value="F:4 iron, 4 sulfur cluster binding"/>
    <property type="evidence" value="ECO:0007669"/>
    <property type="project" value="UniProtKB-KW"/>
</dbReference>
<evidence type="ECO:0000256" key="6">
    <source>
        <dbReference type="ARBA" id="ARBA00022485"/>
    </source>
</evidence>
<dbReference type="GO" id="GO:0046872">
    <property type="term" value="F:metal ion binding"/>
    <property type="evidence" value="ECO:0007669"/>
    <property type="project" value="UniProtKB-KW"/>
</dbReference>
<dbReference type="InterPro" id="IPR012744">
    <property type="entry name" value="Nitri_red_NirB"/>
</dbReference>
<sequence>MSGRTAIVIGHGMVGHRFVEALRARDDADAWSVTVLCEEELPAYDRVALSSYVGSWDAKELALAGNGFVDDAAVDLRVGVRAESIDRAARTVTTSDGDVLGYDALVLATGSYPFVPPVPGRDNDHCFVYRTLDDLDDIRARAEAAGPGAAGVVIGGGLLGLEAANALRQLGMAPHVVEHNSRLMPLQVDEGGGGLLARLVTDLGLTVHTGTGVASIAPGPAGVQVELSDGEVIDAGLVVFSAGVRPRDQLARDAGLDVAERGGVLTDIGCVTSDPAVFAVGECAAVEGQCYGLVAPGYATAEVVADRLLGGEAVFPGADLSTKLKLLGVDVASFGDVHATTPGALEVVLSDAAKGTYAKLVVSDDARTLLGGVLVGDATAYGSLRPLVGSELPGDPAALISPAGEKPGAGSLPDDAQVCSCNAVTKGEICAAIADGASDLAAVKSCTNAGTTCGGCLPTVKSLLAASGVELSKALCEHFTQSRAELFEIVRATGTRTFSALIARYGTGSGCDICKPVVASILASTSADNVVDGESSGHVLDGEQAALQDTNDHFLANMQRNGTYSVVPRMPGGECTPEQLITIGEIARDFGLYLKVTGGQRIDLFGARVEQLPQIWQRLVDVGMESGHAYGKSLRTVKSCVGSTWCRYGVQDSVGMAVRLENRYRGLRAPHKIKLAVSGCARECAEARSKDVGVIATENGWNLYVGGNGGQSPRHAQLLAGDLDDETLVRYIDRYLMFYVRTADRLQRTAPWVESLEGGLDHLKAVVCDDSLGIADDLEAAMAQHVAGYRDEWAGVLEDPEKLSRFVSFVNAPDVPDPTVGFDDSGPRKVPVMMGVPDVPGRRQER</sequence>
<evidence type="ECO:0000256" key="1">
    <source>
        <dbReference type="ARBA" id="ARBA00001974"/>
    </source>
</evidence>
<dbReference type="RefSeq" id="WP_127950812.1">
    <property type="nucleotide sequence ID" value="NZ_RKLO01000001.1"/>
</dbReference>
<dbReference type="InterPro" id="IPR005117">
    <property type="entry name" value="NiRdtase/SiRdtase_haem-b_fer"/>
</dbReference>
<dbReference type="InterPro" id="IPR052034">
    <property type="entry name" value="NasD-like"/>
</dbReference>
<evidence type="ECO:0000313" key="26">
    <source>
        <dbReference type="EMBL" id="RVW05295.1"/>
    </source>
</evidence>
<dbReference type="PRINTS" id="PR00368">
    <property type="entry name" value="FADPNR"/>
</dbReference>
<dbReference type="GO" id="GO:0042128">
    <property type="term" value="P:nitrate assimilation"/>
    <property type="evidence" value="ECO:0007669"/>
    <property type="project" value="UniProtKB-UniRule"/>
</dbReference>
<evidence type="ECO:0000256" key="2">
    <source>
        <dbReference type="ARBA" id="ARBA00003247"/>
    </source>
</evidence>
<dbReference type="OrthoDB" id="9768666at2"/>
<dbReference type="Gene3D" id="1.10.10.1100">
    <property type="entry name" value="BFD-like [2Fe-2S]-binding domain"/>
    <property type="match status" value="1"/>
</dbReference>
<keyword evidence="12 19" id="KW-0274">FAD</keyword>
<evidence type="ECO:0000259" key="22">
    <source>
        <dbReference type="Pfam" id="PF03460"/>
    </source>
</evidence>
<evidence type="ECO:0000256" key="15">
    <source>
        <dbReference type="ARBA" id="ARBA00023014"/>
    </source>
</evidence>
<dbReference type="InterPro" id="IPR016156">
    <property type="entry name" value="FAD/NAD-linked_Rdtase_dimer_sf"/>
</dbReference>
<keyword evidence="8 19" id="KW-0285">Flavoprotein</keyword>
<evidence type="ECO:0000313" key="27">
    <source>
        <dbReference type="Proteomes" id="UP000283479"/>
    </source>
</evidence>
<protein>
    <recommendedName>
        <fullName evidence="5">assimilatory sulfite reductase (ferredoxin)</fullName>
        <ecNumber evidence="5">1.8.7.1</ecNumber>
    </recommendedName>
</protein>
<dbReference type="AlphaFoldDB" id="A0A3S3AIB1"/>
<accession>A0A3S3AIB1</accession>